<protein>
    <recommendedName>
        <fullName evidence="5 6">Large ribosomal subunit protein uL13</fullName>
    </recommendedName>
</protein>
<evidence type="ECO:0000256" key="1">
    <source>
        <dbReference type="ARBA" id="ARBA00006227"/>
    </source>
</evidence>
<sequence>MKTFIVKKNIINRTWYLIDAKNKILGRLSSKISNYLMGKNKSIYTPYIDTGDYLVIINASKILVTGNKLNNKCYFYHTGYPGGIKKISLKKMLKDNPVKVIQKSIKGMLPKGSLGRKMFLKLRIYSGKMHKHNMQKPKILNL</sequence>
<evidence type="ECO:0000256" key="2">
    <source>
        <dbReference type="ARBA" id="ARBA00011838"/>
    </source>
</evidence>
<accession>A0A3Q9CLY0</accession>
<proteinExistence type="inferred from homology"/>
<dbReference type="HAMAP" id="MF_01366">
    <property type="entry name" value="Ribosomal_uL13"/>
    <property type="match status" value="1"/>
</dbReference>
<dbReference type="CDD" id="cd00392">
    <property type="entry name" value="Ribosomal_L13"/>
    <property type="match status" value="1"/>
</dbReference>
<dbReference type="GO" id="GO:0006412">
    <property type="term" value="P:translation"/>
    <property type="evidence" value="ECO:0007669"/>
    <property type="project" value="UniProtKB-UniRule"/>
</dbReference>
<dbReference type="RefSeq" id="WP_126071565.1">
    <property type="nucleotide sequence ID" value="NZ_CP026513.1"/>
</dbReference>
<evidence type="ECO:0000256" key="3">
    <source>
        <dbReference type="ARBA" id="ARBA00022980"/>
    </source>
</evidence>
<dbReference type="PANTHER" id="PTHR11545:SF2">
    <property type="entry name" value="LARGE RIBOSOMAL SUBUNIT PROTEIN UL13M"/>
    <property type="match status" value="1"/>
</dbReference>
<dbReference type="InterPro" id="IPR005822">
    <property type="entry name" value="Ribosomal_uL13"/>
</dbReference>
<evidence type="ECO:0000313" key="9">
    <source>
        <dbReference type="EMBL" id="AZP36297.1"/>
    </source>
</evidence>
<keyword evidence="4 6" id="KW-0687">Ribonucleoprotein</keyword>
<dbReference type="Proteomes" id="UP000274458">
    <property type="component" value="Chromosome"/>
</dbReference>
<comment type="function">
    <text evidence="6 8">This protein is one of the early assembly proteins of the 50S ribosomal subunit, although it is not seen to bind rRNA by itself. It is important during the early stages of 50S assembly.</text>
</comment>
<dbReference type="GO" id="GO:0003735">
    <property type="term" value="F:structural constituent of ribosome"/>
    <property type="evidence" value="ECO:0007669"/>
    <property type="project" value="InterPro"/>
</dbReference>
<dbReference type="GO" id="GO:0022625">
    <property type="term" value="C:cytosolic large ribosomal subunit"/>
    <property type="evidence" value="ECO:0007669"/>
    <property type="project" value="TreeGrafter"/>
</dbReference>
<dbReference type="PANTHER" id="PTHR11545">
    <property type="entry name" value="RIBOSOMAL PROTEIN L13"/>
    <property type="match status" value="1"/>
</dbReference>
<dbReference type="NCBIfam" id="TIGR01066">
    <property type="entry name" value="rplM_bact"/>
    <property type="match status" value="1"/>
</dbReference>
<comment type="subunit">
    <text evidence="2 6">Part of the 50S ribosomal subunit.</text>
</comment>
<evidence type="ECO:0000313" key="10">
    <source>
        <dbReference type="Proteomes" id="UP000274458"/>
    </source>
</evidence>
<dbReference type="AlphaFoldDB" id="A0A3Q9CLY0"/>
<keyword evidence="10" id="KW-1185">Reference proteome</keyword>
<dbReference type="FunFam" id="3.90.1180.10:FF:000001">
    <property type="entry name" value="50S ribosomal protein L13"/>
    <property type="match status" value="1"/>
</dbReference>
<keyword evidence="3 6" id="KW-0689">Ribosomal protein</keyword>
<dbReference type="InterPro" id="IPR036899">
    <property type="entry name" value="Ribosomal_uL13_sf"/>
</dbReference>
<reference evidence="9 10" key="1">
    <citation type="journal article" date="2018" name="Genome Biol. Evol.">
        <title>Partnering With a Pest: Genomes of Hemlock Woolly Adelgid Symbionts Reveal Atypical Nutritional Provisioning Patterns in Dual-Obligate Bacteria.</title>
        <authorList>
            <person name="Weglarz K.M."/>
            <person name="Havill N.P."/>
            <person name="Burke G.R."/>
            <person name="von Dohlen C.D."/>
        </authorList>
    </citation>
    <scope>NUCLEOTIDE SEQUENCE [LARGE SCALE GENOMIC DNA]</scope>
    <source>
        <strain evidence="9">ENA</strain>
    </source>
</reference>
<dbReference type="SUPFAM" id="SSF52161">
    <property type="entry name" value="Ribosomal protein L13"/>
    <property type="match status" value="1"/>
</dbReference>
<dbReference type="EMBL" id="CP026513">
    <property type="protein sequence ID" value="AZP36297.1"/>
    <property type="molecule type" value="Genomic_DNA"/>
</dbReference>
<dbReference type="InterPro" id="IPR005823">
    <property type="entry name" value="Ribosomal_uL13_bac-type"/>
</dbReference>
<gene>
    <name evidence="6 8 9" type="primary">rplM</name>
    <name evidence="9" type="ORF">C3B56_00192</name>
</gene>
<dbReference type="InterPro" id="IPR023563">
    <property type="entry name" value="Ribosomal_uL13_CS"/>
</dbReference>
<name>A0A3Q9CLY0_9ENTR</name>
<dbReference type="GO" id="GO:0003729">
    <property type="term" value="F:mRNA binding"/>
    <property type="evidence" value="ECO:0007669"/>
    <property type="project" value="TreeGrafter"/>
</dbReference>
<evidence type="ECO:0000256" key="6">
    <source>
        <dbReference type="HAMAP-Rule" id="MF_01366"/>
    </source>
</evidence>
<evidence type="ECO:0000256" key="4">
    <source>
        <dbReference type="ARBA" id="ARBA00023274"/>
    </source>
</evidence>
<dbReference type="KEGG" id="aade:C3B56_00192"/>
<evidence type="ECO:0000256" key="5">
    <source>
        <dbReference type="ARBA" id="ARBA00035201"/>
    </source>
</evidence>
<dbReference type="Gene3D" id="3.90.1180.10">
    <property type="entry name" value="Ribosomal protein L13"/>
    <property type="match status" value="1"/>
</dbReference>
<evidence type="ECO:0000256" key="8">
    <source>
        <dbReference type="RuleBase" id="RU003878"/>
    </source>
</evidence>
<dbReference type="PIRSF" id="PIRSF002181">
    <property type="entry name" value="Ribosomal_L13"/>
    <property type="match status" value="1"/>
</dbReference>
<dbReference type="PROSITE" id="PS00783">
    <property type="entry name" value="RIBOSOMAL_L13"/>
    <property type="match status" value="1"/>
</dbReference>
<dbReference type="OrthoDB" id="9801330at2"/>
<dbReference type="Pfam" id="PF00572">
    <property type="entry name" value="Ribosomal_L13"/>
    <property type="match status" value="1"/>
</dbReference>
<organism evidence="9 10">
    <name type="scientific">Candidatus Annandia adelgestsuga</name>
    <dbReference type="NCBI Taxonomy" id="1302411"/>
    <lineage>
        <taxon>Bacteria</taxon>
        <taxon>Pseudomonadati</taxon>
        <taxon>Pseudomonadota</taxon>
        <taxon>Gammaproteobacteria</taxon>
        <taxon>Enterobacterales</taxon>
        <taxon>Enterobacteriaceae</taxon>
        <taxon>Candidatus Annandia</taxon>
    </lineage>
</organism>
<dbReference type="GO" id="GO:0017148">
    <property type="term" value="P:negative regulation of translation"/>
    <property type="evidence" value="ECO:0007669"/>
    <property type="project" value="TreeGrafter"/>
</dbReference>
<evidence type="ECO:0000256" key="7">
    <source>
        <dbReference type="RuleBase" id="RU003877"/>
    </source>
</evidence>
<comment type="similarity">
    <text evidence="1 6 7">Belongs to the universal ribosomal protein uL13 family.</text>
</comment>